<dbReference type="GO" id="GO:0005615">
    <property type="term" value="C:extracellular space"/>
    <property type="evidence" value="ECO:0000318"/>
    <property type="project" value="GO_Central"/>
</dbReference>
<dbReference type="GO" id="GO:0140825">
    <property type="term" value="F:lactoperoxidase activity"/>
    <property type="evidence" value="ECO:0007669"/>
    <property type="project" value="UniProtKB-EC"/>
</dbReference>
<dbReference type="GO" id="GO:0042338">
    <property type="term" value="P:cuticle development involved in collagen and cuticulin-based cuticle molting cycle"/>
    <property type="evidence" value="ECO:0007669"/>
    <property type="project" value="EnsemblMetazoa"/>
</dbReference>
<keyword evidence="11" id="KW-1185">Reference proteome</keyword>
<dbReference type="InterPro" id="IPR019791">
    <property type="entry name" value="Haem_peroxidase_animal"/>
</dbReference>
<dbReference type="Gene3D" id="1.10.640.10">
    <property type="entry name" value="Haem peroxidase domain superfamily, animal type"/>
    <property type="match status" value="1"/>
</dbReference>
<dbReference type="Pfam" id="PF01549">
    <property type="entry name" value="ShK"/>
    <property type="match status" value="1"/>
</dbReference>
<dbReference type="SMART" id="SM00254">
    <property type="entry name" value="ShKT"/>
    <property type="match status" value="1"/>
</dbReference>
<feature type="region of interest" description="Disordered" evidence="8">
    <location>
        <begin position="122"/>
        <end position="153"/>
    </location>
</feature>
<accession>A0A8R1YH65</accession>
<evidence type="ECO:0000256" key="1">
    <source>
        <dbReference type="ARBA" id="ARBA00000189"/>
    </source>
</evidence>
<comment type="catalytic activity">
    <reaction evidence="1">
        <text>2 a phenolic donor + H2O2 = 2 a phenolic radical donor + 2 H2O</text>
        <dbReference type="Rhea" id="RHEA:56136"/>
        <dbReference type="ChEBI" id="CHEBI:15377"/>
        <dbReference type="ChEBI" id="CHEBI:16240"/>
        <dbReference type="ChEBI" id="CHEBI:139520"/>
        <dbReference type="ChEBI" id="CHEBI:139521"/>
        <dbReference type="EC" id="1.11.1.7"/>
    </reaction>
</comment>
<dbReference type="CDD" id="cd09823">
    <property type="entry name" value="peroxinectin_like"/>
    <property type="match status" value="1"/>
</dbReference>
<dbReference type="PANTHER" id="PTHR11475">
    <property type="entry name" value="OXIDASE/PEROXIDASE"/>
    <property type="match status" value="1"/>
</dbReference>
<dbReference type="EnsemblMetazoa" id="PPA23415.1">
    <property type="protein sequence ID" value="PPA23415.1"/>
    <property type="gene ID" value="WBGene00112969"/>
</dbReference>
<dbReference type="Pfam" id="PF03098">
    <property type="entry name" value="An_peroxidase"/>
    <property type="match status" value="1"/>
</dbReference>
<evidence type="ECO:0000256" key="8">
    <source>
        <dbReference type="SAM" id="MobiDB-lite"/>
    </source>
</evidence>
<comment type="caution">
    <text evidence="7">Lacks conserved residue(s) required for the propagation of feature annotation.</text>
</comment>
<dbReference type="OrthoDB" id="823504at2759"/>
<dbReference type="AlphaFoldDB" id="A0A2A6B3L1"/>
<evidence type="ECO:0000256" key="4">
    <source>
        <dbReference type="ARBA" id="ARBA00022723"/>
    </source>
</evidence>
<dbReference type="GO" id="GO:0020037">
    <property type="term" value="F:heme binding"/>
    <property type="evidence" value="ECO:0007669"/>
    <property type="project" value="InterPro"/>
</dbReference>
<dbReference type="GO" id="GO:0006979">
    <property type="term" value="P:response to oxidative stress"/>
    <property type="evidence" value="ECO:0007669"/>
    <property type="project" value="InterPro"/>
</dbReference>
<dbReference type="InterPro" id="IPR037120">
    <property type="entry name" value="Haem_peroxidase_sf_animal"/>
</dbReference>
<evidence type="ECO:0000313" key="11">
    <source>
        <dbReference type="Proteomes" id="UP000005239"/>
    </source>
</evidence>
<dbReference type="SUPFAM" id="SSF48113">
    <property type="entry name" value="Heme-dependent peroxidases"/>
    <property type="match status" value="1"/>
</dbReference>
<dbReference type="PANTHER" id="PTHR11475:SF61">
    <property type="entry name" value="PEROXIDASE MLT-7"/>
    <property type="match status" value="1"/>
</dbReference>
<sequence>MYSGCHYCATTVQTVLVRYAVWNVASSGLLLESAFKPALLEAGCTKYSMRAAQLIAVTALLLGHVASQRLSPPVTSRFKCLTNGCCDQHEWCRFWASIGECQSNAEWMAINCELACGTCPKPGTSSTGSSSTTTTTTRSGASSSSTTGTTTSAPMHFENVTSAFAGVKTVSSCADARNMKGHWSEVLTASRLVDPIEDTSGRNPLSLDDIVREVPRGCVPQASDSGLNCDAHLCYHLMYRSLDGTCNNLGQPMRGASFRPYIRHFPPEYDDGKGEPVAINSDVRPPAREANRVMLSSAQSVVHDMYNNIMMQFGQFLSHDMVRTTLLPSAQCTTCQNVPGKCMSVPISDKDPNAAFKQRTCLRISRSAPICNVEPREQINENTAFIDGSMIYGSSPRDLHKFREGRTGLLKMTLFNQQMLLPFDQNKCASLDKCTATFTAGDIRANLFIGLSAMHIIFAREHNRIAGVLQGLNPSWSGDRVFQESRKIVGAQIQHVVYKSYLPKLLGSAFEKVIGPYKAYDPSVDPTVANEFTTGAFRFGHGMIEEFYQRIDFSGQNSSHGGFSFGDGVFKTGKILWEGGIDPIIRGMMITAVKRPHRMTPAITEKMFGTTDLGSLNIQRGRDHAIPSYNKMRVFCGLPAAKEFEDFKDLILDKNLRAGLAKNYKTVDDVDFYVGAMLEDPVVGGLVGTTLSCVIGEQFKRTRDGDRFYYENPDVFSSAQLAEINKQTLSRVICDNGDRFELVSEDAFLQPKAQLTPCTAIAEMDLTKWKE</sequence>
<keyword evidence="3" id="KW-0575">Peroxidase</keyword>
<feature type="domain" description="ShKT" evidence="9">
    <location>
        <begin position="85"/>
        <end position="119"/>
    </location>
</feature>
<dbReference type="InterPro" id="IPR010255">
    <property type="entry name" value="Haem_peroxidase_sf"/>
</dbReference>
<protein>
    <recommendedName>
        <fullName evidence="2">peroxidase</fullName>
        <ecNumber evidence="2">1.11.1.7</ecNumber>
    </recommendedName>
</protein>
<name>A0A2A6B3L1_PRIPA</name>
<dbReference type="FunFam" id="1.10.640.10:FF:000007">
    <property type="entry name" value="Peroxidase mlt-7"/>
    <property type="match status" value="1"/>
</dbReference>
<reference evidence="10" key="2">
    <citation type="submission" date="2022-06" db="UniProtKB">
        <authorList>
            <consortium name="EnsemblMetazoa"/>
        </authorList>
    </citation>
    <scope>IDENTIFICATION</scope>
    <source>
        <strain evidence="10">PS312</strain>
    </source>
</reference>
<dbReference type="PRINTS" id="PR00457">
    <property type="entry name" value="ANPEROXIDASE"/>
</dbReference>
<keyword evidence="6 7" id="KW-1015">Disulfide bond</keyword>
<evidence type="ECO:0000256" key="3">
    <source>
        <dbReference type="ARBA" id="ARBA00022559"/>
    </source>
</evidence>
<evidence type="ECO:0000256" key="7">
    <source>
        <dbReference type="PROSITE-ProRule" id="PRU01005"/>
    </source>
</evidence>
<evidence type="ECO:0000259" key="9">
    <source>
        <dbReference type="PROSITE" id="PS51670"/>
    </source>
</evidence>
<dbReference type="PROSITE" id="PS51670">
    <property type="entry name" value="SHKT"/>
    <property type="match status" value="1"/>
</dbReference>
<evidence type="ECO:0000256" key="5">
    <source>
        <dbReference type="ARBA" id="ARBA00022729"/>
    </source>
</evidence>
<organism evidence="10 11">
    <name type="scientific">Pristionchus pacificus</name>
    <name type="common">Parasitic nematode worm</name>
    <dbReference type="NCBI Taxonomy" id="54126"/>
    <lineage>
        <taxon>Eukaryota</taxon>
        <taxon>Metazoa</taxon>
        <taxon>Ecdysozoa</taxon>
        <taxon>Nematoda</taxon>
        <taxon>Chromadorea</taxon>
        <taxon>Rhabditida</taxon>
        <taxon>Rhabditina</taxon>
        <taxon>Diplogasteromorpha</taxon>
        <taxon>Diplogasteroidea</taxon>
        <taxon>Neodiplogasteridae</taxon>
        <taxon>Pristionchus</taxon>
    </lineage>
</organism>
<dbReference type="Proteomes" id="UP000005239">
    <property type="component" value="Unassembled WGS sequence"/>
</dbReference>
<evidence type="ECO:0000256" key="2">
    <source>
        <dbReference type="ARBA" id="ARBA00012313"/>
    </source>
</evidence>
<dbReference type="EC" id="1.11.1.7" evidence="2"/>
<evidence type="ECO:0000256" key="6">
    <source>
        <dbReference type="ARBA" id="ARBA00023157"/>
    </source>
</evidence>
<dbReference type="PROSITE" id="PS50292">
    <property type="entry name" value="PEROXIDASE_3"/>
    <property type="match status" value="1"/>
</dbReference>
<gene>
    <name evidence="10" type="primary">WBGene00112969</name>
</gene>
<keyword evidence="3" id="KW-0560">Oxidoreductase</keyword>
<feature type="compositionally biased region" description="Low complexity" evidence="8">
    <location>
        <begin position="123"/>
        <end position="152"/>
    </location>
</feature>
<proteinExistence type="predicted"/>
<evidence type="ECO:0000313" key="10">
    <source>
        <dbReference type="EnsemblMetazoa" id="PPA23415.1"/>
    </source>
</evidence>
<accession>A0A2A6B3L1</accession>
<feature type="disulfide bond" evidence="7">
    <location>
        <begin position="85"/>
        <end position="119"/>
    </location>
</feature>
<keyword evidence="5" id="KW-0732">Signal</keyword>
<dbReference type="GO" id="GO:0046872">
    <property type="term" value="F:metal ion binding"/>
    <property type="evidence" value="ECO:0007669"/>
    <property type="project" value="UniProtKB-KW"/>
</dbReference>
<dbReference type="InterPro" id="IPR003582">
    <property type="entry name" value="ShKT_dom"/>
</dbReference>
<dbReference type="GO" id="GO:0002119">
    <property type="term" value="P:nematode larval development"/>
    <property type="evidence" value="ECO:0007669"/>
    <property type="project" value="EnsemblMetazoa"/>
</dbReference>
<reference evidence="11" key="1">
    <citation type="journal article" date="2008" name="Nat. Genet.">
        <title>The Pristionchus pacificus genome provides a unique perspective on nematode lifestyle and parasitism.</title>
        <authorList>
            <person name="Dieterich C."/>
            <person name="Clifton S.W."/>
            <person name="Schuster L.N."/>
            <person name="Chinwalla A."/>
            <person name="Delehaunty K."/>
            <person name="Dinkelacker I."/>
            <person name="Fulton L."/>
            <person name="Fulton R."/>
            <person name="Godfrey J."/>
            <person name="Minx P."/>
            <person name="Mitreva M."/>
            <person name="Roeseler W."/>
            <person name="Tian H."/>
            <person name="Witte H."/>
            <person name="Yang S.P."/>
            <person name="Wilson R.K."/>
            <person name="Sommer R.J."/>
        </authorList>
    </citation>
    <scope>NUCLEOTIDE SEQUENCE [LARGE SCALE GENOMIC DNA]</scope>
    <source>
        <strain evidence="11">PS312</strain>
    </source>
</reference>
<dbReference type="GO" id="GO:0004601">
    <property type="term" value="F:peroxidase activity"/>
    <property type="evidence" value="ECO:0000318"/>
    <property type="project" value="GO_Central"/>
</dbReference>
<dbReference type="GO" id="GO:0040032">
    <property type="term" value="P:post-embryonic body morphogenesis"/>
    <property type="evidence" value="ECO:0007669"/>
    <property type="project" value="EnsemblMetazoa"/>
</dbReference>
<keyword evidence="4" id="KW-0479">Metal-binding</keyword>